<dbReference type="AlphaFoldDB" id="A0AAE0U6T3"/>
<accession>A0AAE0U6T3</accession>
<reference evidence="2" key="2">
    <citation type="submission" date="2023-07" db="EMBL/GenBank/DDBJ databases">
        <authorList>
            <consortium name="Lawrence Berkeley National Laboratory"/>
            <person name="Haridas S."/>
            <person name="Hensen N."/>
            <person name="Bonometti L."/>
            <person name="Westerberg I."/>
            <person name="Brannstrom I.O."/>
            <person name="Guillou S."/>
            <person name="Cros-Aarteil S."/>
            <person name="Calhoun S."/>
            <person name="Kuo A."/>
            <person name="Mondo S."/>
            <person name="Pangilinan J."/>
            <person name="Riley R."/>
            <person name="LaButti K."/>
            <person name="Andreopoulos B."/>
            <person name="Lipzen A."/>
            <person name="Chen C."/>
            <person name="Yanf M."/>
            <person name="Daum C."/>
            <person name="Ng V."/>
            <person name="Clum A."/>
            <person name="Steindorff A."/>
            <person name="Ohm R."/>
            <person name="Martin F."/>
            <person name="Silar P."/>
            <person name="Natvig D."/>
            <person name="Lalanne C."/>
            <person name="Gautier V."/>
            <person name="Ament-velasquez S.L."/>
            <person name="Kruys A."/>
            <person name="Hutchinson M.I."/>
            <person name="Powell A.J."/>
            <person name="Barry K."/>
            <person name="Miller A.N."/>
            <person name="Grigoriev I.V."/>
            <person name="Debuchy R."/>
            <person name="Gladieux P."/>
            <person name="Thoren M.H."/>
            <person name="Johannesson H."/>
        </authorList>
    </citation>
    <scope>NUCLEOTIDE SEQUENCE</scope>
    <source>
        <strain evidence="2">FGSC 1904</strain>
    </source>
</reference>
<dbReference type="EMBL" id="JAUTDP010000011">
    <property type="protein sequence ID" value="KAK3392559.1"/>
    <property type="molecule type" value="Genomic_DNA"/>
</dbReference>
<evidence type="ECO:0008006" key="4">
    <source>
        <dbReference type="Google" id="ProtNLM"/>
    </source>
</evidence>
<protein>
    <recommendedName>
        <fullName evidence="4">Secreted protein</fullName>
    </recommendedName>
</protein>
<organism evidence="2 3">
    <name type="scientific">Sordaria brevicollis</name>
    <dbReference type="NCBI Taxonomy" id="83679"/>
    <lineage>
        <taxon>Eukaryota</taxon>
        <taxon>Fungi</taxon>
        <taxon>Dikarya</taxon>
        <taxon>Ascomycota</taxon>
        <taxon>Pezizomycotina</taxon>
        <taxon>Sordariomycetes</taxon>
        <taxon>Sordariomycetidae</taxon>
        <taxon>Sordariales</taxon>
        <taxon>Sordariaceae</taxon>
        <taxon>Sordaria</taxon>
    </lineage>
</organism>
<proteinExistence type="predicted"/>
<sequence>MVPTARDFRPGSTPEFAPACGFLVILLCGVAHTSSQHDVGDGEVSIPKTKIPLPGKLPWHEALRISRHGTVAFDRAARMGISSFRETDRILTVCQRGSGRRFNLDALASTLLHFQTSRDRKG</sequence>
<dbReference type="Proteomes" id="UP001281003">
    <property type="component" value="Unassembled WGS sequence"/>
</dbReference>
<gene>
    <name evidence="2" type="ORF">B0T20DRAFT_59352</name>
</gene>
<keyword evidence="3" id="KW-1185">Reference proteome</keyword>
<evidence type="ECO:0000313" key="2">
    <source>
        <dbReference type="EMBL" id="KAK3392559.1"/>
    </source>
</evidence>
<keyword evidence="1" id="KW-0732">Signal</keyword>
<comment type="caution">
    <text evidence="2">The sequence shown here is derived from an EMBL/GenBank/DDBJ whole genome shotgun (WGS) entry which is preliminary data.</text>
</comment>
<reference evidence="2" key="1">
    <citation type="journal article" date="2023" name="Mol. Phylogenet. Evol.">
        <title>Genome-scale phylogeny and comparative genomics of the fungal order Sordariales.</title>
        <authorList>
            <person name="Hensen N."/>
            <person name="Bonometti L."/>
            <person name="Westerberg I."/>
            <person name="Brannstrom I.O."/>
            <person name="Guillou S."/>
            <person name="Cros-Aarteil S."/>
            <person name="Calhoun S."/>
            <person name="Haridas S."/>
            <person name="Kuo A."/>
            <person name="Mondo S."/>
            <person name="Pangilinan J."/>
            <person name="Riley R."/>
            <person name="LaButti K."/>
            <person name="Andreopoulos B."/>
            <person name="Lipzen A."/>
            <person name="Chen C."/>
            <person name="Yan M."/>
            <person name="Daum C."/>
            <person name="Ng V."/>
            <person name="Clum A."/>
            <person name="Steindorff A."/>
            <person name="Ohm R.A."/>
            <person name="Martin F."/>
            <person name="Silar P."/>
            <person name="Natvig D.O."/>
            <person name="Lalanne C."/>
            <person name="Gautier V."/>
            <person name="Ament-Velasquez S.L."/>
            <person name="Kruys A."/>
            <person name="Hutchinson M.I."/>
            <person name="Powell A.J."/>
            <person name="Barry K."/>
            <person name="Miller A.N."/>
            <person name="Grigoriev I.V."/>
            <person name="Debuchy R."/>
            <person name="Gladieux P."/>
            <person name="Hiltunen Thoren M."/>
            <person name="Johannesson H."/>
        </authorList>
    </citation>
    <scope>NUCLEOTIDE SEQUENCE</scope>
    <source>
        <strain evidence="2">FGSC 1904</strain>
    </source>
</reference>
<feature type="signal peptide" evidence="1">
    <location>
        <begin position="1"/>
        <end position="35"/>
    </location>
</feature>
<name>A0AAE0U6T3_SORBR</name>
<feature type="chain" id="PRO_5041974395" description="Secreted protein" evidence="1">
    <location>
        <begin position="36"/>
        <end position="122"/>
    </location>
</feature>
<evidence type="ECO:0000256" key="1">
    <source>
        <dbReference type="SAM" id="SignalP"/>
    </source>
</evidence>
<evidence type="ECO:0000313" key="3">
    <source>
        <dbReference type="Proteomes" id="UP001281003"/>
    </source>
</evidence>